<feature type="transmembrane region" description="Helical" evidence="1">
    <location>
        <begin position="130"/>
        <end position="151"/>
    </location>
</feature>
<keyword evidence="1" id="KW-0472">Membrane</keyword>
<proteinExistence type="predicted"/>
<gene>
    <name evidence="2" type="ORF">SBA5_110066</name>
</gene>
<sequence length="299" mass="31919">MLEISRTVVSMSTAGLTVLAAGVIARRSNHSSGSITERAVALGRVFVAAPLATFGALHLASARGLMEMVPGYMPWHLFWVYLVGFALIATALSLIFDRVVLWSGLLAGGMFLAFVAMMDLPGVITGQHDRFAFALLARETTFGCALLALAGSVAPRGALWTRLVTPCRIIFAIVALFYGVEHFLHPEFLPGVPLEKLTPPWVPVPRVWGYAVGAVLLVSGALLLLNRRARDAAAWLGIVLAATVAIIYVPMLGPAHGTAEVVEVIDYIGDTLLYAGTALIIAEALSRRQSEDRVSVSKS</sequence>
<keyword evidence="1" id="KW-0812">Transmembrane</keyword>
<feature type="transmembrane region" description="Helical" evidence="1">
    <location>
        <begin position="72"/>
        <end position="92"/>
    </location>
</feature>
<evidence type="ECO:0000313" key="3">
    <source>
        <dbReference type="Proteomes" id="UP000239735"/>
    </source>
</evidence>
<feature type="transmembrane region" description="Helical" evidence="1">
    <location>
        <begin position="99"/>
        <end position="118"/>
    </location>
</feature>
<organism evidence="2 3">
    <name type="scientific">Candidatus Sulfuritelmatomonas gaucii</name>
    <dbReference type="NCBI Taxonomy" id="2043161"/>
    <lineage>
        <taxon>Bacteria</taxon>
        <taxon>Pseudomonadati</taxon>
        <taxon>Acidobacteriota</taxon>
        <taxon>Terriglobia</taxon>
        <taxon>Terriglobales</taxon>
        <taxon>Acidobacteriaceae</taxon>
        <taxon>Candidatus Sulfuritelmatomonas</taxon>
    </lineage>
</organism>
<feature type="transmembrane region" description="Helical" evidence="1">
    <location>
        <begin position="264"/>
        <end position="285"/>
    </location>
</feature>
<name>A0A2N9L301_9BACT</name>
<reference evidence="3" key="1">
    <citation type="submission" date="2018-02" db="EMBL/GenBank/DDBJ databases">
        <authorList>
            <person name="Hausmann B."/>
        </authorList>
    </citation>
    <scope>NUCLEOTIDE SEQUENCE [LARGE SCALE GENOMIC DNA]</scope>
    <source>
        <strain evidence="3">Peat soil MAG SbA5</strain>
    </source>
</reference>
<dbReference type="Proteomes" id="UP000239735">
    <property type="component" value="Unassembled WGS sequence"/>
</dbReference>
<evidence type="ECO:0000256" key="1">
    <source>
        <dbReference type="SAM" id="Phobius"/>
    </source>
</evidence>
<accession>A0A2N9L301</accession>
<feature type="transmembrane region" description="Helical" evidence="1">
    <location>
        <begin position="207"/>
        <end position="225"/>
    </location>
</feature>
<feature type="transmembrane region" description="Helical" evidence="1">
    <location>
        <begin position="45"/>
        <end position="66"/>
    </location>
</feature>
<protein>
    <submittedName>
        <fullName evidence="2">Uncharacterized protein</fullName>
    </submittedName>
</protein>
<feature type="transmembrane region" description="Helical" evidence="1">
    <location>
        <begin position="163"/>
        <end position="180"/>
    </location>
</feature>
<evidence type="ECO:0000313" key="2">
    <source>
        <dbReference type="EMBL" id="SPE17706.1"/>
    </source>
</evidence>
<keyword evidence="1" id="KW-1133">Transmembrane helix</keyword>
<dbReference type="AlphaFoldDB" id="A0A2N9L301"/>
<feature type="transmembrane region" description="Helical" evidence="1">
    <location>
        <begin position="232"/>
        <end position="252"/>
    </location>
</feature>
<dbReference type="EMBL" id="OKRB01000013">
    <property type="protein sequence ID" value="SPE17706.1"/>
    <property type="molecule type" value="Genomic_DNA"/>
</dbReference>